<accession>A0A6I8QF72</accession>
<proteinExistence type="inferred from homology"/>
<protein>
    <submittedName>
        <fullName evidence="3">NXPE family member 3</fullName>
    </submittedName>
</protein>
<sequence>MRFAGKNFFLLLCCLAFMAGFIYRNLPMESLDHFYLSPPNKSSDSHWVDNNLTNQGSEEFADLLKLIDWPSPPSSITDFSLSTNPKECRYELLSPRSIYRAGETLEVLIMAKDHYGNIKSYGGDFFQAKLHSPVIKAGVTGRVTDLNNGTYLATFLLPWEGEAQVNIRLIHSSEAVSVLKDKRESHPEKVYFNGYFHFNGSTEEKECNIELPGQDVCNYNEPVSGDTWQCLKPQKMPCHSLVYHSMGGYRRVTNSLEDSLLSGSVTAQNINGAFTSIKIDPAINSTGKRPTIHRATISSRASCMFLCLGPKSCVSFSSSTHLPYTNSTSWLSLSLSPPQLILSCPQYHLSFVGLTSRLQVCSPGQEPSQPSGFYYNDIWTSLICLGRHFPSPPDARACLKGKDIHMFGDSTLRQWFEYLERFIPTLKRIDLHVNYQSGPLLAVDPDAGLVMRWRAHGNPLRTTKTMISDLHYEAAHLYGIGGGPQTVVVFTLWAHFTTYPVSVYIQRLSRLRRAISSLLFRSPETTVLIKSANTGYKSIYGSDWLSLQLDLLLRAMFKGMAVTILDVWDMTSCHYLPDNIHPGAPVIRNEVDLMLSYICPR</sequence>
<dbReference type="Pfam" id="PF06312">
    <property type="entry name" value="Neurexophilin"/>
    <property type="match status" value="1"/>
</dbReference>
<dbReference type="Pfam" id="PF24536">
    <property type="entry name" value="NXPE4_C"/>
    <property type="match status" value="1"/>
</dbReference>
<dbReference type="Ensembl" id="ENSXETT00000080184">
    <property type="protein sequence ID" value="ENSXETP00000068241"/>
    <property type="gene ID" value="ENSXETG00000037425"/>
</dbReference>
<dbReference type="PANTHER" id="PTHR16165">
    <property type="entry name" value="NXPE FAMILY MEMBER"/>
    <property type="match status" value="1"/>
</dbReference>
<reference evidence="3" key="1">
    <citation type="journal article" date="2010" name="Science">
        <title>The genome of the Western clawed frog Xenopus tropicalis.</title>
        <authorList>
            <person name="Hellsten U."/>
            <person name="Harland R.M."/>
            <person name="Gilchrist M.J."/>
            <person name="Hendrix D."/>
            <person name="Jurka J."/>
            <person name="Kapitonov V."/>
            <person name="Ovcharenko I."/>
            <person name="Putnam N.H."/>
            <person name="Shu S."/>
            <person name="Taher L."/>
            <person name="Blitz I.L."/>
            <person name="Blumberg B."/>
            <person name="Dichmann D.S."/>
            <person name="Dubchak I."/>
            <person name="Amaya E."/>
            <person name="Detter J.C."/>
            <person name="Fletcher R."/>
            <person name="Gerhard D.S."/>
            <person name="Goodstein D."/>
            <person name="Graves T."/>
            <person name="Grigoriev I.V."/>
            <person name="Grimwood J."/>
            <person name="Kawashima T."/>
            <person name="Lindquist E."/>
            <person name="Lucas S.M."/>
            <person name="Mead P.E."/>
            <person name="Mitros T."/>
            <person name="Ogino H."/>
            <person name="Ohta Y."/>
            <person name="Poliakov A.V."/>
            <person name="Pollet N."/>
            <person name="Robert J."/>
            <person name="Salamov A."/>
            <person name="Sater A.K."/>
            <person name="Schmutz J."/>
            <person name="Terry A."/>
            <person name="Vize P.D."/>
            <person name="Warren W.C."/>
            <person name="Wells D."/>
            <person name="Wills A."/>
            <person name="Wilson R.K."/>
            <person name="Zimmerman L.B."/>
            <person name="Zorn A.M."/>
            <person name="Grainger R."/>
            <person name="Grammer T."/>
            <person name="Khokha M.K."/>
            <person name="Richardson P.M."/>
            <person name="Rokhsar D.S."/>
        </authorList>
    </citation>
    <scope>NUCLEOTIDE SEQUENCE [LARGE SCALE GENOMIC DNA]</scope>
    <source>
        <strain evidence="3">Nigerian</strain>
    </source>
</reference>
<dbReference type="InterPro" id="IPR014756">
    <property type="entry name" value="Ig_E-set"/>
</dbReference>
<dbReference type="Gene3D" id="2.60.40.10">
    <property type="entry name" value="Immunoglobulins"/>
    <property type="match status" value="1"/>
</dbReference>
<dbReference type="SUPFAM" id="SSF81296">
    <property type="entry name" value="E set domains"/>
    <property type="match status" value="1"/>
</dbReference>
<organism evidence="3">
    <name type="scientific">Xenopus tropicalis</name>
    <name type="common">Western clawed frog</name>
    <name type="synonym">Silurana tropicalis</name>
    <dbReference type="NCBI Taxonomy" id="8364"/>
    <lineage>
        <taxon>Eukaryota</taxon>
        <taxon>Metazoa</taxon>
        <taxon>Chordata</taxon>
        <taxon>Craniata</taxon>
        <taxon>Vertebrata</taxon>
        <taxon>Euteleostomi</taxon>
        <taxon>Amphibia</taxon>
        <taxon>Batrachia</taxon>
        <taxon>Anura</taxon>
        <taxon>Pipoidea</taxon>
        <taxon>Pipidae</taxon>
        <taxon>Xenopodinae</taxon>
        <taxon>Xenopus</taxon>
        <taxon>Silurana</taxon>
    </lineage>
</organism>
<name>A0A6I8QF72_XENTR</name>
<reference evidence="3" key="2">
    <citation type="submission" date="2020-05" db="UniProtKB">
        <authorList>
            <consortium name="Ensembl"/>
        </authorList>
    </citation>
    <scope>IDENTIFICATION</scope>
</reference>
<evidence type="ECO:0000259" key="2">
    <source>
        <dbReference type="Pfam" id="PF24536"/>
    </source>
</evidence>
<dbReference type="InterPro" id="IPR013783">
    <property type="entry name" value="Ig-like_fold"/>
</dbReference>
<evidence type="ECO:0000313" key="3">
    <source>
        <dbReference type="Ensembl" id="ENSXETP00000068241"/>
    </source>
</evidence>
<dbReference type="AlphaFoldDB" id="A0A6I8QF72"/>
<dbReference type="InParanoid" id="A0A6I8QF72"/>
<evidence type="ECO:0000256" key="1">
    <source>
        <dbReference type="ARBA" id="ARBA00005431"/>
    </source>
</evidence>
<dbReference type="Bgee" id="ENSXETG00000037425">
    <property type="expression patterns" value="Expressed in neurula embryo and 3 other cell types or tissues"/>
</dbReference>
<gene>
    <name evidence="3" type="primary">LOC100494139</name>
</gene>
<dbReference type="PANTHER" id="PTHR16165:SF23">
    <property type="entry name" value="NEUREXOPHILIN AND PC-ESTERASE DOMAIN FAMILY, MEMBER 5"/>
    <property type="match status" value="1"/>
</dbReference>
<feature type="domain" description="NXPE C-terminal" evidence="2">
    <location>
        <begin position="379"/>
        <end position="599"/>
    </location>
</feature>
<dbReference type="GeneTree" id="ENSGT00950000182866"/>
<dbReference type="InterPro" id="IPR026845">
    <property type="entry name" value="NXPH/NXPE"/>
</dbReference>
<dbReference type="InterPro" id="IPR057106">
    <property type="entry name" value="NXPE4_C"/>
</dbReference>
<comment type="similarity">
    <text evidence="1">Belongs to the NXPE family.</text>
</comment>